<evidence type="ECO:0000313" key="4">
    <source>
        <dbReference type="EMBL" id="MBM9623845.1"/>
    </source>
</evidence>
<proteinExistence type="predicted"/>
<protein>
    <submittedName>
        <fullName evidence="4">Serine/threonine-protein phosphatase</fullName>
    </submittedName>
</protein>
<feature type="compositionally biased region" description="Polar residues" evidence="2">
    <location>
        <begin position="418"/>
        <end position="428"/>
    </location>
</feature>
<keyword evidence="5" id="KW-1185">Reference proteome</keyword>
<dbReference type="PANTHER" id="PTHR43156:SF2">
    <property type="entry name" value="STAGE II SPORULATION PROTEIN E"/>
    <property type="match status" value="1"/>
</dbReference>
<dbReference type="Pfam" id="PF07228">
    <property type="entry name" value="SpoIIE"/>
    <property type="match status" value="1"/>
</dbReference>
<dbReference type="InterPro" id="IPR036457">
    <property type="entry name" value="PPM-type-like_dom_sf"/>
</dbReference>
<dbReference type="PANTHER" id="PTHR43156">
    <property type="entry name" value="STAGE II SPORULATION PROTEIN E-RELATED"/>
    <property type="match status" value="1"/>
</dbReference>
<evidence type="ECO:0000256" key="1">
    <source>
        <dbReference type="ARBA" id="ARBA00022801"/>
    </source>
</evidence>
<evidence type="ECO:0000259" key="3">
    <source>
        <dbReference type="SMART" id="SM00331"/>
    </source>
</evidence>
<gene>
    <name evidence="4" type="ORF">JE024_35240</name>
</gene>
<dbReference type="InterPro" id="IPR052016">
    <property type="entry name" value="Bact_Sigma-Reg"/>
</dbReference>
<organism evidence="4 5">
    <name type="scientific">Streptomyces zhihengii</name>
    <dbReference type="NCBI Taxonomy" id="1818004"/>
    <lineage>
        <taxon>Bacteria</taxon>
        <taxon>Bacillati</taxon>
        <taxon>Actinomycetota</taxon>
        <taxon>Actinomycetes</taxon>
        <taxon>Kitasatosporales</taxon>
        <taxon>Streptomycetaceae</taxon>
        <taxon>Streptomyces</taxon>
    </lineage>
</organism>
<accession>A0ABS2V289</accession>
<sequence>MPVAEGTEGVLAEMLAASHRLPPRCIPALVQEAGVRLGLASARVYVADLQQRQLIDLPASPPEQRDAGEEDGEAEALPVDNSLAGHAYRTQTVRVARPGEADALSTGWVPVVDGIGRLGVLRVRAPELDASLLEQCQALADLVAMVLTTKQPYSDDLARTMRTRPMSLQAELLWAFLPPRTIGTDSVTSSAVLEPAYEAGGDAYDHSLAGTTLHLTLLDAMGHDLASGGCSAVALAACRSTRRAGGGLDDIAREIDSTLEQWIPDRLLTCVIANLDTATGRLDWVNCGHPPPLLIRDRHIVAGALDGVPHLPLGLTGWGVPPPPVQTVHLEPGDRVLLITDGVTEARSASGELFGEQRLADIVVRAMVDGFAAPEALRRLIKEIVVHQDQRLHDDATIVLVEWHPRPGRSVCGAVPAGTSTRARNPDSTGHPVKLDGP</sequence>
<dbReference type="SUPFAM" id="SSF81606">
    <property type="entry name" value="PP2C-like"/>
    <property type="match status" value="1"/>
</dbReference>
<dbReference type="Proteomes" id="UP000664109">
    <property type="component" value="Unassembled WGS sequence"/>
</dbReference>
<feature type="region of interest" description="Disordered" evidence="2">
    <location>
        <begin position="56"/>
        <end position="77"/>
    </location>
</feature>
<comment type="caution">
    <text evidence="4">The sequence shown here is derived from an EMBL/GenBank/DDBJ whole genome shotgun (WGS) entry which is preliminary data.</text>
</comment>
<dbReference type="EMBL" id="JAFEJA010000002">
    <property type="protein sequence ID" value="MBM9623845.1"/>
    <property type="molecule type" value="Genomic_DNA"/>
</dbReference>
<name>A0ABS2V289_9ACTN</name>
<evidence type="ECO:0000256" key="2">
    <source>
        <dbReference type="SAM" id="MobiDB-lite"/>
    </source>
</evidence>
<dbReference type="SMART" id="SM00331">
    <property type="entry name" value="PP2C_SIG"/>
    <property type="match status" value="1"/>
</dbReference>
<feature type="domain" description="PPM-type phosphatase" evidence="3">
    <location>
        <begin position="184"/>
        <end position="403"/>
    </location>
</feature>
<evidence type="ECO:0000313" key="5">
    <source>
        <dbReference type="Proteomes" id="UP000664109"/>
    </source>
</evidence>
<keyword evidence="1" id="KW-0378">Hydrolase</keyword>
<feature type="region of interest" description="Disordered" evidence="2">
    <location>
        <begin position="414"/>
        <end position="438"/>
    </location>
</feature>
<dbReference type="InterPro" id="IPR001932">
    <property type="entry name" value="PPM-type_phosphatase-like_dom"/>
</dbReference>
<reference evidence="4 5" key="1">
    <citation type="journal article" date="2016" name="Arch. Microbiol.">
        <title>Streptomyces zhihengii sp. nov., isolated from rhizospheric soil of Psammosilene tunicoides.</title>
        <authorList>
            <person name="Huang M.J."/>
            <person name="Fei J.J."/>
            <person name="Salam N."/>
            <person name="Kim C.J."/>
            <person name="Hozzein W.N."/>
            <person name="Xiao M."/>
            <person name="Huang H.Q."/>
            <person name="Li W.J."/>
        </authorList>
    </citation>
    <scope>NUCLEOTIDE SEQUENCE [LARGE SCALE GENOMIC DNA]</scope>
    <source>
        <strain evidence="4 5">YIM T102</strain>
    </source>
</reference>
<dbReference type="Gene3D" id="3.60.40.10">
    <property type="entry name" value="PPM-type phosphatase domain"/>
    <property type="match status" value="1"/>
</dbReference>